<comment type="caution">
    <text evidence="2">The sequence shown here is derived from an EMBL/GenBank/DDBJ whole genome shotgun (WGS) entry which is preliminary data.</text>
</comment>
<proteinExistence type="predicted"/>
<evidence type="ECO:0000313" key="3">
    <source>
        <dbReference type="Proteomes" id="UP000664277"/>
    </source>
</evidence>
<name>A0A8J7TLC9_9BACT</name>
<dbReference type="EMBL" id="JAFLCK010000011">
    <property type="protein sequence ID" value="MBN8660489.1"/>
    <property type="molecule type" value="Genomic_DNA"/>
</dbReference>
<dbReference type="AlphaFoldDB" id="A0A8J7TLC9"/>
<feature type="region of interest" description="Disordered" evidence="1">
    <location>
        <begin position="1"/>
        <end position="29"/>
    </location>
</feature>
<organism evidence="2 3">
    <name type="scientific">Candidatus Obscuribacter phosphatis</name>
    <dbReference type="NCBI Taxonomy" id="1906157"/>
    <lineage>
        <taxon>Bacteria</taxon>
        <taxon>Bacillati</taxon>
        <taxon>Candidatus Melainabacteria</taxon>
        <taxon>Candidatus Obscuribacterales</taxon>
        <taxon>Candidatus Obscuribacteraceae</taxon>
        <taxon>Candidatus Obscuribacter</taxon>
    </lineage>
</organism>
<protein>
    <submittedName>
        <fullName evidence="2">Uncharacterized protein</fullName>
    </submittedName>
</protein>
<reference evidence="2" key="1">
    <citation type="submission" date="2021-02" db="EMBL/GenBank/DDBJ databases">
        <title>Genome-Resolved Metagenomics of a Microbial Community Performing Photosynthetic Biological Nutrient Removal.</title>
        <authorList>
            <person name="Mcdaniel E.A."/>
        </authorList>
    </citation>
    <scope>NUCLEOTIDE SEQUENCE</scope>
    <source>
        <strain evidence="2">UWPOB_OBS1</strain>
    </source>
</reference>
<accession>A0A8J7TLC9</accession>
<dbReference type="Proteomes" id="UP000664277">
    <property type="component" value="Unassembled WGS sequence"/>
</dbReference>
<evidence type="ECO:0000313" key="2">
    <source>
        <dbReference type="EMBL" id="MBN8660489.1"/>
    </source>
</evidence>
<evidence type="ECO:0000256" key="1">
    <source>
        <dbReference type="SAM" id="MobiDB-lite"/>
    </source>
</evidence>
<sequence length="261" mass="28883">MKASVDSKLGSESKPGAASAKPVDSSKLGADTKLGTLKAKKKVLRIEQKTVGYGATTILIADDGIQFAIKAKGLKYYCLGPKWLLVIHNPKLNLAKEEPMRAWKGTSISKERITEICRSESSSSLNSLPGKRVKLEIAPVDSYFSKAEAMFRTSTRSAKKFQKMEYFVSDSIKLSKEQKLLADYVYGMTGAGGVILKEDLIDGDGKRFPIIETESIKEDWIPLSDWIYPKGYKAASWQELLNQKKDLEDAASILDTLYDGK</sequence>
<gene>
    <name evidence="2" type="ORF">J0M35_09020</name>
</gene>